<dbReference type="Gene3D" id="3.40.50.720">
    <property type="entry name" value="NAD(P)-binding Rossmann-like Domain"/>
    <property type="match status" value="1"/>
</dbReference>
<dbReference type="EMBL" id="CP014864">
    <property type="protein sequence ID" value="AMX01445.1"/>
    <property type="molecule type" value="Genomic_DNA"/>
</dbReference>
<dbReference type="KEGG" id="mthd:A3224_01600"/>
<organism evidence="2 3">
    <name type="scientific">Microbulbifer thermotolerans</name>
    <dbReference type="NCBI Taxonomy" id="252514"/>
    <lineage>
        <taxon>Bacteria</taxon>
        <taxon>Pseudomonadati</taxon>
        <taxon>Pseudomonadota</taxon>
        <taxon>Gammaproteobacteria</taxon>
        <taxon>Cellvibrionales</taxon>
        <taxon>Microbulbiferaceae</taxon>
        <taxon>Microbulbifer</taxon>
    </lineage>
</organism>
<dbReference type="SUPFAM" id="SSF51735">
    <property type="entry name" value="NAD(P)-binding Rossmann-fold domains"/>
    <property type="match status" value="1"/>
</dbReference>
<dbReference type="PANTHER" id="PTHR43000">
    <property type="entry name" value="DTDP-D-GLUCOSE 4,6-DEHYDRATASE-RELATED"/>
    <property type="match status" value="1"/>
</dbReference>
<evidence type="ECO:0000313" key="3">
    <source>
        <dbReference type="Proteomes" id="UP000076077"/>
    </source>
</evidence>
<dbReference type="InterPro" id="IPR036291">
    <property type="entry name" value="NAD(P)-bd_dom_sf"/>
</dbReference>
<proteinExistence type="predicted"/>
<feature type="domain" description="Thioester reductase (TE)" evidence="1">
    <location>
        <begin position="8"/>
        <end position="246"/>
    </location>
</feature>
<name>A0A143HIA3_MICTH</name>
<sequence length="369" mass="40560">MEVHQVLITGATGFVGSALAANLLARGAKVTAVSRNDPDGVRTTEAILTAARGCGLDVSGAVKHHLRVLNIDFADLEDELANAGLEEITEIWHVAAEMSYSAHKLGTSFDTNVGNSARLYETAVRCAPRCRRFYYVSTAYVAGMAGGPVREELHARGRMVNTYQVTKWSTEQSLHLLYLRCGLPITVFRPTVVVGHRHTGWAHRNGFGFYMFQDAMIAIAAAGHREITVDLLPEARPDLVPIDQLCTDACALTLRRDTGDAFEVFHSSGGIQVRMEEIVRIWGQVAGIDARLGTPTTAMEQKFDRAVAPNRPFARTEWQFQRSRLDAAIDLEQPVQPLSRDELHALCRWYANESSTANEGNAARVAEAI</sequence>
<accession>A0A143HIA3</accession>
<dbReference type="InterPro" id="IPR013120">
    <property type="entry name" value="FAR_NAD-bd"/>
</dbReference>
<dbReference type="AlphaFoldDB" id="A0A143HIA3"/>
<dbReference type="OrthoDB" id="9795415at2"/>
<protein>
    <recommendedName>
        <fullName evidence="1">Thioester reductase (TE) domain-containing protein</fullName>
    </recommendedName>
</protein>
<dbReference type="Proteomes" id="UP000076077">
    <property type="component" value="Chromosome"/>
</dbReference>
<dbReference type="STRING" id="252514.A3224_01600"/>
<evidence type="ECO:0000313" key="2">
    <source>
        <dbReference type="EMBL" id="AMX01445.1"/>
    </source>
</evidence>
<keyword evidence="3" id="KW-1185">Reference proteome</keyword>
<dbReference type="Pfam" id="PF07993">
    <property type="entry name" value="NAD_binding_4"/>
    <property type="match status" value="1"/>
</dbReference>
<gene>
    <name evidence="2" type="ORF">A3224_01600</name>
</gene>
<reference evidence="3" key="1">
    <citation type="submission" date="2016-03" db="EMBL/GenBank/DDBJ databases">
        <authorList>
            <person name="Lee Y.-S."/>
            <person name="Choi Y.-L."/>
        </authorList>
    </citation>
    <scope>NUCLEOTIDE SEQUENCE [LARGE SCALE GENOMIC DNA]</scope>
    <source>
        <strain evidence="3">DAU221</strain>
    </source>
</reference>
<evidence type="ECO:0000259" key="1">
    <source>
        <dbReference type="Pfam" id="PF07993"/>
    </source>
</evidence>